<sequence length="54" mass="5710">MTDSGPNSSTVARSRVAISPIAASQLIRSNCPLPLGPVRRIGNSTRPGSYTRSR</sequence>
<proteinExistence type="predicted"/>
<protein>
    <submittedName>
        <fullName evidence="2">Uncharacterized protein</fullName>
    </submittedName>
</protein>
<keyword evidence="3" id="KW-1185">Reference proteome</keyword>
<accession>A0ABU8E1A3</accession>
<evidence type="ECO:0000256" key="1">
    <source>
        <dbReference type="SAM" id="MobiDB-lite"/>
    </source>
</evidence>
<feature type="compositionally biased region" description="Polar residues" evidence="1">
    <location>
        <begin position="42"/>
        <end position="54"/>
    </location>
</feature>
<reference evidence="2 3" key="1">
    <citation type="submission" date="2024-03" db="EMBL/GenBank/DDBJ databases">
        <title>Draft genome sequence of Klenkia terrae.</title>
        <authorList>
            <person name="Duangmal K."/>
            <person name="Chantavorakit T."/>
        </authorList>
    </citation>
    <scope>NUCLEOTIDE SEQUENCE [LARGE SCALE GENOMIC DNA]</scope>
    <source>
        <strain evidence="2 3">JCM 17786</strain>
    </source>
</reference>
<feature type="region of interest" description="Disordered" evidence="1">
    <location>
        <begin position="34"/>
        <end position="54"/>
    </location>
</feature>
<evidence type="ECO:0000313" key="2">
    <source>
        <dbReference type="EMBL" id="MEI4277108.1"/>
    </source>
</evidence>
<dbReference type="RefSeq" id="WP_336391677.1">
    <property type="nucleotide sequence ID" value="NZ_JBAPLV010000001.1"/>
</dbReference>
<comment type="caution">
    <text evidence="2">The sequence shown here is derived from an EMBL/GenBank/DDBJ whole genome shotgun (WGS) entry which is preliminary data.</text>
</comment>
<dbReference type="EMBL" id="JBAPLV010000001">
    <property type="protein sequence ID" value="MEI4277108.1"/>
    <property type="molecule type" value="Genomic_DNA"/>
</dbReference>
<name>A0ABU8E1A3_9ACTN</name>
<dbReference type="Proteomes" id="UP001373496">
    <property type="component" value="Unassembled WGS sequence"/>
</dbReference>
<gene>
    <name evidence="2" type="ORF">UXQ13_01390</name>
</gene>
<evidence type="ECO:0000313" key="3">
    <source>
        <dbReference type="Proteomes" id="UP001373496"/>
    </source>
</evidence>
<organism evidence="2 3">
    <name type="scientific">Klenkia terrae</name>
    <dbReference type="NCBI Taxonomy" id="1052259"/>
    <lineage>
        <taxon>Bacteria</taxon>
        <taxon>Bacillati</taxon>
        <taxon>Actinomycetota</taxon>
        <taxon>Actinomycetes</taxon>
        <taxon>Geodermatophilales</taxon>
        <taxon>Geodermatophilaceae</taxon>
        <taxon>Klenkia</taxon>
    </lineage>
</organism>